<dbReference type="AlphaFoldDB" id="A0A1J8QHC7"/>
<accession>A0A1J8QHC7</accession>
<dbReference type="EMBL" id="LVVM01000621">
    <property type="protein sequence ID" value="OJA20317.1"/>
    <property type="molecule type" value="Genomic_DNA"/>
</dbReference>
<reference evidence="2 3" key="1">
    <citation type="submission" date="2016-03" db="EMBL/GenBank/DDBJ databases">
        <title>Comparative genomics of the ectomycorrhizal sister species Rhizopogon vinicolor and Rhizopogon vesiculosus (Basidiomycota: Boletales) reveals a divergence of the mating type B locus.</title>
        <authorList>
            <person name="Mujic A.B."/>
            <person name="Kuo A."/>
            <person name="Tritt A."/>
            <person name="Lipzen A."/>
            <person name="Chen C."/>
            <person name="Johnson J."/>
            <person name="Sharma A."/>
            <person name="Barry K."/>
            <person name="Grigoriev I.V."/>
            <person name="Spatafora J.W."/>
        </authorList>
    </citation>
    <scope>NUCLEOTIDE SEQUENCE [LARGE SCALE GENOMIC DNA]</scope>
    <source>
        <strain evidence="2 3">AM-OR11-056</strain>
    </source>
</reference>
<keyword evidence="3" id="KW-1185">Reference proteome</keyword>
<protein>
    <submittedName>
        <fullName evidence="2">Uncharacterized protein</fullName>
    </submittedName>
</protein>
<comment type="caution">
    <text evidence="2">The sequence shown here is derived from an EMBL/GenBank/DDBJ whole genome shotgun (WGS) entry which is preliminary data.</text>
</comment>
<gene>
    <name evidence="2" type="ORF">AZE42_05441</name>
</gene>
<proteinExistence type="predicted"/>
<evidence type="ECO:0000313" key="3">
    <source>
        <dbReference type="Proteomes" id="UP000183567"/>
    </source>
</evidence>
<sequence>MSDSSSLTGSEVTADDGLVLSDKASEQAIASDAAMNEVSSRQ</sequence>
<organism evidence="2 3">
    <name type="scientific">Rhizopogon vesiculosus</name>
    <dbReference type="NCBI Taxonomy" id="180088"/>
    <lineage>
        <taxon>Eukaryota</taxon>
        <taxon>Fungi</taxon>
        <taxon>Dikarya</taxon>
        <taxon>Basidiomycota</taxon>
        <taxon>Agaricomycotina</taxon>
        <taxon>Agaricomycetes</taxon>
        <taxon>Agaricomycetidae</taxon>
        <taxon>Boletales</taxon>
        <taxon>Suillineae</taxon>
        <taxon>Rhizopogonaceae</taxon>
        <taxon>Rhizopogon</taxon>
    </lineage>
</organism>
<feature type="region of interest" description="Disordered" evidence="1">
    <location>
        <begin position="1"/>
        <end position="21"/>
    </location>
</feature>
<evidence type="ECO:0000256" key="1">
    <source>
        <dbReference type="SAM" id="MobiDB-lite"/>
    </source>
</evidence>
<feature type="compositionally biased region" description="Polar residues" evidence="1">
    <location>
        <begin position="1"/>
        <end position="11"/>
    </location>
</feature>
<evidence type="ECO:0000313" key="2">
    <source>
        <dbReference type="EMBL" id="OJA20317.1"/>
    </source>
</evidence>
<dbReference type="Proteomes" id="UP000183567">
    <property type="component" value="Unassembled WGS sequence"/>
</dbReference>
<name>A0A1J8QHC7_9AGAM</name>